<evidence type="ECO:0000313" key="10">
    <source>
        <dbReference type="EMBL" id="CCH34804.1"/>
    </source>
</evidence>
<dbReference type="SMART" id="SM00911">
    <property type="entry name" value="HWE_HK"/>
    <property type="match status" value="1"/>
</dbReference>
<dbReference type="STRING" id="1179773.BN6_75790"/>
<dbReference type="Pfam" id="PF02518">
    <property type="entry name" value="HATPase_c"/>
    <property type="match status" value="1"/>
</dbReference>
<dbReference type="SUPFAM" id="SSF55785">
    <property type="entry name" value="PYP-like sensor domain (PAS domain)"/>
    <property type="match status" value="1"/>
</dbReference>
<dbReference type="EC" id="2.7.13.3" evidence="2"/>
<organism evidence="10 11">
    <name type="scientific">Saccharothrix espanaensis (strain ATCC 51144 / DSM 44229 / JCM 9112 / NBRC 15066 / NRRL 15764)</name>
    <dbReference type="NCBI Taxonomy" id="1179773"/>
    <lineage>
        <taxon>Bacteria</taxon>
        <taxon>Bacillati</taxon>
        <taxon>Actinomycetota</taxon>
        <taxon>Actinomycetes</taxon>
        <taxon>Pseudonocardiales</taxon>
        <taxon>Pseudonocardiaceae</taxon>
        <taxon>Saccharothrix</taxon>
    </lineage>
</organism>
<dbReference type="Gene3D" id="3.30.450.280">
    <property type="entry name" value="GAF domain"/>
    <property type="match status" value="1"/>
</dbReference>
<evidence type="ECO:0000256" key="3">
    <source>
        <dbReference type="ARBA" id="ARBA00022553"/>
    </source>
</evidence>
<dbReference type="AlphaFoldDB" id="K0KDD5"/>
<dbReference type="Pfam" id="PF07568">
    <property type="entry name" value="HisKA_2"/>
    <property type="match status" value="1"/>
</dbReference>
<dbReference type="InterPro" id="IPR013656">
    <property type="entry name" value="PAS_4"/>
</dbReference>
<dbReference type="PANTHER" id="PTHR41523:SF8">
    <property type="entry name" value="ETHYLENE RESPONSE SENSOR PROTEIN"/>
    <property type="match status" value="1"/>
</dbReference>
<evidence type="ECO:0000256" key="6">
    <source>
        <dbReference type="ARBA" id="ARBA00022777"/>
    </source>
</evidence>
<dbReference type="InterPro" id="IPR005467">
    <property type="entry name" value="His_kinase_dom"/>
</dbReference>
<dbReference type="Gene3D" id="3.30.565.10">
    <property type="entry name" value="Histidine kinase-like ATPase, C-terminal domain"/>
    <property type="match status" value="1"/>
</dbReference>
<keyword evidence="4 10" id="KW-0808">Transferase</keyword>
<dbReference type="SUPFAM" id="SSF55874">
    <property type="entry name" value="ATPase domain of HSP90 chaperone/DNA topoisomerase II/histidine kinase"/>
    <property type="match status" value="1"/>
</dbReference>
<dbReference type="SMART" id="SM00387">
    <property type="entry name" value="HATPase_c"/>
    <property type="match status" value="1"/>
</dbReference>
<dbReference type="KEGG" id="sesp:BN6_75790"/>
<dbReference type="PATRIC" id="fig|1179773.3.peg.7650"/>
<dbReference type="InterPro" id="IPR011102">
    <property type="entry name" value="Sig_transdc_His_kinase_HWE"/>
</dbReference>
<dbReference type="GO" id="GO:0005524">
    <property type="term" value="F:ATP binding"/>
    <property type="evidence" value="ECO:0007669"/>
    <property type="project" value="UniProtKB-KW"/>
</dbReference>
<keyword evidence="7" id="KW-0067">ATP-binding</keyword>
<gene>
    <name evidence="10" type="primary">pdtaS</name>
    <name evidence="10" type="ordered locus">BN6_75790</name>
</gene>
<evidence type="ECO:0000259" key="9">
    <source>
        <dbReference type="PROSITE" id="PS50109"/>
    </source>
</evidence>
<feature type="region of interest" description="Disordered" evidence="8">
    <location>
        <begin position="1"/>
        <end position="26"/>
    </location>
</feature>
<evidence type="ECO:0000256" key="8">
    <source>
        <dbReference type="SAM" id="MobiDB-lite"/>
    </source>
</evidence>
<dbReference type="GO" id="GO:0004673">
    <property type="term" value="F:protein histidine kinase activity"/>
    <property type="evidence" value="ECO:0007669"/>
    <property type="project" value="UniProtKB-EC"/>
</dbReference>
<dbReference type="EMBL" id="HE804045">
    <property type="protein sequence ID" value="CCH34804.1"/>
    <property type="molecule type" value="Genomic_DNA"/>
</dbReference>
<dbReference type="InterPro" id="IPR036890">
    <property type="entry name" value="HATPase_C_sf"/>
</dbReference>
<protein>
    <recommendedName>
        <fullName evidence="2">histidine kinase</fullName>
        <ecNumber evidence="2">2.7.13.3</ecNumber>
    </recommendedName>
</protein>
<dbReference type="eggNOG" id="COG3920">
    <property type="taxonomic scope" value="Bacteria"/>
</dbReference>
<accession>K0KDD5</accession>
<reference evidence="10 11" key="1">
    <citation type="journal article" date="2012" name="BMC Genomics">
        <title>Complete genome sequence of Saccharothrix espanaensis DSM 44229T and comparison to the other completely sequenced Pseudonocardiaceae.</title>
        <authorList>
            <person name="Strobel T."/>
            <person name="Al-Dilaimi A."/>
            <person name="Blom J."/>
            <person name="Gessner A."/>
            <person name="Kalinowski J."/>
            <person name="Luzhetska M."/>
            <person name="Puhler A."/>
            <person name="Szczepanowski R."/>
            <person name="Bechthold A."/>
            <person name="Ruckert C."/>
        </authorList>
    </citation>
    <scope>NUCLEOTIDE SEQUENCE [LARGE SCALE GENOMIC DNA]</scope>
    <source>
        <strain evidence="11">ATCC 51144 / DSM 44229 / JCM 9112 / NBRC 15066 / NRRL 15764</strain>
    </source>
</reference>
<dbReference type="Proteomes" id="UP000006281">
    <property type="component" value="Chromosome"/>
</dbReference>
<dbReference type="InterPro" id="IPR003594">
    <property type="entry name" value="HATPase_dom"/>
</dbReference>
<dbReference type="Pfam" id="PF12282">
    <property type="entry name" value="GAF_PdtaS"/>
    <property type="match status" value="1"/>
</dbReference>
<name>K0KDD5_SACES</name>
<evidence type="ECO:0000256" key="2">
    <source>
        <dbReference type="ARBA" id="ARBA00012438"/>
    </source>
</evidence>
<feature type="compositionally biased region" description="Basic and acidic residues" evidence="8">
    <location>
        <begin position="1"/>
        <end position="13"/>
    </location>
</feature>
<dbReference type="PANTHER" id="PTHR41523">
    <property type="entry name" value="TWO-COMPONENT SYSTEM SENSOR PROTEIN"/>
    <property type="match status" value="1"/>
</dbReference>
<evidence type="ECO:0000313" key="11">
    <source>
        <dbReference type="Proteomes" id="UP000006281"/>
    </source>
</evidence>
<keyword evidence="11" id="KW-1185">Reference proteome</keyword>
<dbReference type="Pfam" id="PF08448">
    <property type="entry name" value="PAS_4"/>
    <property type="match status" value="1"/>
</dbReference>
<evidence type="ECO:0000256" key="4">
    <source>
        <dbReference type="ARBA" id="ARBA00022679"/>
    </source>
</evidence>
<feature type="domain" description="Histidine kinase" evidence="9">
    <location>
        <begin position="327"/>
        <end position="521"/>
    </location>
</feature>
<dbReference type="InterPro" id="IPR022066">
    <property type="entry name" value="PdtaS_GAF"/>
</dbReference>
<evidence type="ECO:0000256" key="7">
    <source>
        <dbReference type="ARBA" id="ARBA00022840"/>
    </source>
</evidence>
<keyword evidence="5" id="KW-0547">Nucleotide-binding</keyword>
<sequence length="523" mass="57160">MDGRRAEERHGRGDPGAGRARGLPRRGGGVALSTLTDLLAEHTKLSGAAVDHLQLVVAEWQLLSDLSFADFLMWVPLDDTTFLCVAQARPTTAPTAHPEDVVGSTVRVDEHPQLRRAMAESRICREEDPRWHLGVPVRREAIPVRRHDTVIAVLSRNTNLAVPRVPSPLEISYLGGAADLCQMISDGTFPTTEPSPDVHTSPRVGDGLIRLDSSGAVVFASPNALSAYHRMGHASDLVGVHLAPLTRSLIGDPFDATEVAQRIRSALDGQPSMRIEAESRRGAAVLFRALPLRPRGSAAGALVLCRDVTEVRRRDRALMSKDATIREIHHRVKNNLQTVAALLRLQSRRTSSEEAREALAESVRRVTSIALVHETLSMSVDERVDLDDVVDKVIPMMSDVAATDSKVVVRREGPFGIVPAELATPLVMVLTELVQNAFEHAYAPGQHGEVVVQAERSAKWLDVVISDDGRGLPPGFSLERTDRLGLQIVRTLVESELRGSLSLRRRPRGGTEAVLRVPLRARR</sequence>
<proteinExistence type="predicted"/>
<dbReference type="PROSITE" id="PS50109">
    <property type="entry name" value="HIS_KIN"/>
    <property type="match status" value="1"/>
</dbReference>
<dbReference type="HOGENOM" id="CLU_045351_1_0_11"/>
<dbReference type="InterPro" id="IPR038424">
    <property type="entry name" value="H_kinase_PdtaS_GAF_sf"/>
</dbReference>
<dbReference type="InterPro" id="IPR011495">
    <property type="entry name" value="Sig_transdc_His_kin_sub2_dim/P"/>
</dbReference>
<comment type="catalytic activity">
    <reaction evidence="1">
        <text>ATP + protein L-histidine = ADP + protein N-phospho-L-histidine.</text>
        <dbReference type="EC" id="2.7.13.3"/>
    </reaction>
</comment>
<dbReference type="InterPro" id="IPR035965">
    <property type="entry name" value="PAS-like_dom_sf"/>
</dbReference>
<evidence type="ECO:0000256" key="5">
    <source>
        <dbReference type="ARBA" id="ARBA00022741"/>
    </source>
</evidence>
<dbReference type="Gene3D" id="3.30.450.20">
    <property type="entry name" value="PAS domain"/>
    <property type="match status" value="1"/>
</dbReference>
<evidence type="ECO:0000256" key="1">
    <source>
        <dbReference type="ARBA" id="ARBA00000085"/>
    </source>
</evidence>
<keyword evidence="3" id="KW-0597">Phosphoprotein</keyword>
<keyword evidence="6 10" id="KW-0418">Kinase</keyword>